<protein>
    <recommendedName>
        <fullName evidence="14">Cytochrome P450</fullName>
    </recommendedName>
</protein>
<keyword evidence="6" id="KW-0479">Metal-binding</keyword>
<reference evidence="13" key="1">
    <citation type="journal article" date="2016" name="Sci. Rep.">
        <title>Molecular characterization of firefly nuptial gifts: a multi-omics approach sheds light on postcopulatory sexual selection.</title>
        <authorList>
            <person name="Al-Wathiqui N."/>
            <person name="Fallon T.R."/>
            <person name="South A."/>
            <person name="Weng J.K."/>
            <person name="Lewis S.M."/>
        </authorList>
    </citation>
    <scope>NUCLEOTIDE SEQUENCE</scope>
</reference>
<dbReference type="GO" id="GO:0016705">
    <property type="term" value="F:oxidoreductase activity, acting on paired donors, with incorporation or reduction of molecular oxygen"/>
    <property type="evidence" value="ECO:0007669"/>
    <property type="project" value="InterPro"/>
</dbReference>
<evidence type="ECO:0008006" key="14">
    <source>
        <dbReference type="Google" id="ProtNLM"/>
    </source>
</evidence>
<evidence type="ECO:0000256" key="1">
    <source>
        <dbReference type="ARBA" id="ARBA00001971"/>
    </source>
</evidence>
<evidence type="ECO:0000256" key="12">
    <source>
        <dbReference type="ARBA" id="ARBA00023136"/>
    </source>
</evidence>
<keyword evidence="11" id="KW-0503">Monooxygenase</keyword>
<evidence type="ECO:0000256" key="5">
    <source>
        <dbReference type="ARBA" id="ARBA00022617"/>
    </source>
</evidence>
<keyword evidence="12" id="KW-0472">Membrane</keyword>
<comment type="cofactor">
    <cofactor evidence="1">
        <name>heme</name>
        <dbReference type="ChEBI" id="CHEBI:30413"/>
    </cofactor>
</comment>
<comment type="similarity">
    <text evidence="4">Belongs to the cytochrome P450 family.</text>
</comment>
<proteinExistence type="inferred from homology"/>
<evidence type="ECO:0000256" key="10">
    <source>
        <dbReference type="ARBA" id="ARBA00023004"/>
    </source>
</evidence>
<comment type="subcellular location">
    <subcellularLocation>
        <location evidence="3">Endoplasmic reticulum membrane</location>
    </subcellularLocation>
    <subcellularLocation>
        <location evidence="2">Microsome membrane</location>
    </subcellularLocation>
</comment>
<evidence type="ECO:0000256" key="8">
    <source>
        <dbReference type="ARBA" id="ARBA00022848"/>
    </source>
</evidence>
<dbReference type="SUPFAM" id="SSF48264">
    <property type="entry name" value="Cytochrome P450"/>
    <property type="match status" value="1"/>
</dbReference>
<dbReference type="GO" id="GO:0005506">
    <property type="term" value="F:iron ion binding"/>
    <property type="evidence" value="ECO:0007669"/>
    <property type="project" value="InterPro"/>
</dbReference>
<keyword evidence="5" id="KW-0349">Heme</keyword>
<evidence type="ECO:0000256" key="9">
    <source>
        <dbReference type="ARBA" id="ARBA00023002"/>
    </source>
</evidence>
<dbReference type="Gene3D" id="1.10.630.10">
    <property type="entry name" value="Cytochrome P450"/>
    <property type="match status" value="1"/>
</dbReference>
<dbReference type="GO" id="GO:0020037">
    <property type="term" value="F:heme binding"/>
    <property type="evidence" value="ECO:0007669"/>
    <property type="project" value="InterPro"/>
</dbReference>
<sequence length="128" mass="14839">MLYVAALIVLLIYIINKIQNINNYWKRKGVKQLPPLPLLGNTGTLFQKTSPVDLWHRIYNSFPNERYFGVYQFTTPTLLIKDLNLIKRITVKDFDTFPEHASVVPEDADPLFARNILFMKGKSRATLL</sequence>
<dbReference type="AlphaFoldDB" id="A0A1Y1MJA4"/>
<accession>A0A1Y1MJA4</accession>
<evidence type="ECO:0000313" key="13">
    <source>
        <dbReference type="EMBL" id="JAV83347.1"/>
    </source>
</evidence>
<evidence type="ECO:0000256" key="4">
    <source>
        <dbReference type="ARBA" id="ARBA00010617"/>
    </source>
</evidence>
<dbReference type="GO" id="GO:0004497">
    <property type="term" value="F:monooxygenase activity"/>
    <property type="evidence" value="ECO:0007669"/>
    <property type="project" value="UniProtKB-KW"/>
</dbReference>
<evidence type="ECO:0000256" key="6">
    <source>
        <dbReference type="ARBA" id="ARBA00022723"/>
    </source>
</evidence>
<name>A0A1Y1MJA4_PHOPY</name>
<dbReference type="PANTHER" id="PTHR24292">
    <property type="entry name" value="CYTOCHROME P450"/>
    <property type="match status" value="1"/>
</dbReference>
<evidence type="ECO:0000256" key="3">
    <source>
        <dbReference type="ARBA" id="ARBA00004586"/>
    </source>
</evidence>
<evidence type="ECO:0000256" key="7">
    <source>
        <dbReference type="ARBA" id="ARBA00022824"/>
    </source>
</evidence>
<dbReference type="InterPro" id="IPR036396">
    <property type="entry name" value="Cyt_P450_sf"/>
</dbReference>
<dbReference type="InterPro" id="IPR050476">
    <property type="entry name" value="Insect_CytP450_Detox"/>
</dbReference>
<dbReference type="EMBL" id="GEZM01035195">
    <property type="protein sequence ID" value="JAV83347.1"/>
    <property type="molecule type" value="Transcribed_RNA"/>
</dbReference>
<keyword evidence="7" id="KW-0256">Endoplasmic reticulum</keyword>
<dbReference type="GO" id="GO:0005789">
    <property type="term" value="C:endoplasmic reticulum membrane"/>
    <property type="evidence" value="ECO:0007669"/>
    <property type="project" value="UniProtKB-SubCell"/>
</dbReference>
<evidence type="ECO:0000256" key="2">
    <source>
        <dbReference type="ARBA" id="ARBA00004524"/>
    </source>
</evidence>
<keyword evidence="10" id="KW-0408">Iron</keyword>
<dbReference type="PANTHER" id="PTHR24292:SF54">
    <property type="entry name" value="CYP9F3-RELATED"/>
    <property type="match status" value="1"/>
</dbReference>
<keyword evidence="8" id="KW-0492">Microsome</keyword>
<keyword evidence="9" id="KW-0560">Oxidoreductase</keyword>
<organism evidence="13">
    <name type="scientific">Photinus pyralis</name>
    <name type="common">Common eastern firefly</name>
    <name type="synonym">Lampyris pyralis</name>
    <dbReference type="NCBI Taxonomy" id="7054"/>
    <lineage>
        <taxon>Eukaryota</taxon>
        <taxon>Metazoa</taxon>
        <taxon>Ecdysozoa</taxon>
        <taxon>Arthropoda</taxon>
        <taxon>Hexapoda</taxon>
        <taxon>Insecta</taxon>
        <taxon>Pterygota</taxon>
        <taxon>Neoptera</taxon>
        <taxon>Endopterygota</taxon>
        <taxon>Coleoptera</taxon>
        <taxon>Polyphaga</taxon>
        <taxon>Elateriformia</taxon>
        <taxon>Elateroidea</taxon>
        <taxon>Lampyridae</taxon>
        <taxon>Lampyrinae</taxon>
        <taxon>Photinus</taxon>
    </lineage>
</organism>
<evidence type="ECO:0000256" key="11">
    <source>
        <dbReference type="ARBA" id="ARBA00023033"/>
    </source>
</evidence>